<feature type="region of interest" description="Disordered" evidence="8">
    <location>
        <begin position="944"/>
        <end position="972"/>
    </location>
</feature>
<evidence type="ECO:0000313" key="10">
    <source>
        <dbReference type="EMBL" id="CAK8692529.1"/>
    </source>
</evidence>
<feature type="compositionally biased region" description="Polar residues" evidence="8">
    <location>
        <begin position="129"/>
        <end position="141"/>
    </location>
</feature>
<feature type="region of interest" description="Disordered" evidence="8">
    <location>
        <begin position="297"/>
        <end position="327"/>
    </location>
</feature>
<evidence type="ECO:0000256" key="6">
    <source>
        <dbReference type="PROSITE-ProRule" id="PRU10141"/>
    </source>
</evidence>
<feature type="compositionally biased region" description="Acidic residues" evidence="8">
    <location>
        <begin position="1322"/>
        <end position="1335"/>
    </location>
</feature>
<evidence type="ECO:0000313" key="11">
    <source>
        <dbReference type="Proteomes" id="UP001642483"/>
    </source>
</evidence>
<evidence type="ECO:0000259" key="9">
    <source>
        <dbReference type="PROSITE" id="PS50011"/>
    </source>
</evidence>
<keyword evidence="5 6" id="KW-0067">ATP-binding</keyword>
<feature type="compositionally biased region" description="Polar residues" evidence="8">
    <location>
        <begin position="482"/>
        <end position="492"/>
    </location>
</feature>
<dbReference type="PANTHER" id="PTHR11584:SF369">
    <property type="entry name" value="MITOGEN-ACTIVATED PROTEIN KINASE KINASE KINASE 19-RELATED"/>
    <property type="match status" value="1"/>
</dbReference>
<feature type="compositionally biased region" description="Polar residues" evidence="8">
    <location>
        <begin position="305"/>
        <end position="327"/>
    </location>
</feature>
<feature type="compositionally biased region" description="Basic and acidic residues" evidence="8">
    <location>
        <begin position="782"/>
        <end position="803"/>
    </location>
</feature>
<dbReference type="PROSITE" id="PS50011">
    <property type="entry name" value="PROTEIN_KINASE_DOM"/>
    <property type="match status" value="1"/>
</dbReference>
<keyword evidence="4" id="KW-0418">Kinase</keyword>
<feature type="region of interest" description="Disordered" evidence="8">
    <location>
        <begin position="479"/>
        <end position="518"/>
    </location>
</feature>
<evidence type="ECO:0000256" key="4">
    <source>
        <dbReference type="ARBA" id="ARBA00022777"/>
    </source>
</evidence>
<dbReference type="InterPro" id="IPR017441">
    <property type="entry name" value="Protein_kinase_ATP_BS"/>
</dbReference>
<dbReference type="InterPro" id="IPR000719">
    <property type="entry name" value="Prot_kinase_dom"/>
</dbReference>
<keyword evidence="11" id="KW-1185">Reference proteome</keyword>
<feature type="region of interest" description="Disordered" evidence="8">
    <location>
        <begin position="185"/>
        <end position="227"/>
    </location>
</feature>
<evidence type="ECO:0000256" key="8">
    <source>
        <dbReference type="SAM" id="MobiDB-lite"/>
    </source>
</evidence>
<feature type="compositionally biased region" description="Basic and acidic residues" evidence="8">
    <location>
        <begin position="193"/>
        <end position="204"/>
    </location>
</feature>
<feature type="compositionally biased region" description="Basic and acidic residues" evidence="8">
    <location>
        <begin position="1503"/>
        <end position="1516"/>
    </location>
</feature>
<feature type="region of interest" description="Disordered" evidence="8">
    <location>
        <begin position="1231"/>
        <end position="1257"/>
    </location>
</feature>
<keyword evidence="3 6" id="KW-0547">Nucleotide-binding</keyword>
<feature type="region of interest" description="Disordered" evidence="8">
    <location>
        <begin position="1285"/>
        <end position="1335"/>
    </location>
</feature>
<accession>A0ABP0GLA6</accession>
<gene>
    <name evidence="10" type="ORF">CVLEPA_LOCUS25789</name>
</gene>
<sequence>MRCIDVENQESNTMERNTQDIHDIVHNEGDETLLIYKTPHHQNTLQMPVVQLSNEKPFFETRMEPAALEEKVARQSNKTLFSKSNRSRAKSTPEVSVYSNKDLSTSLSSKKQAKVSAKTTKTKPGKLRSMSTPNIKNDISNNRGVDRLVSVDESTDEKSIFPGRMLLPKMDGSNSQNTGLTLQSISRSSTPFGRDDLIDLETPRNRSSVTPTGGRLPYNPFHTPRTSNAMVRLDPLSKKLFPYDPDLQSSDGFPSSQAYMLPSSPLLTVRTKVHYYDNLESLPATPLTARGRRSVLEPLQESSERSLTPNSSTLFEQQQNSKAKATSRQNLVDSLDFIARQSNPNDMYDNFGSLVNAASILDQDVGTNDMDVNSAASHREKENITSNNGVENHISGEQLSPPLIDSTADNTDNNGKVLDFPSLVDEKKNLDVLQVTPSCTKSILLDPRSKTIDNGKSKPRTSSAVLVPGLRAEEFALKHRQTMSSQSLTRKISSNHSSSTSSPVPENFKLSANANSNSSKMYKNTNNLGIQNTNTNNSAKNVVVQADEKVSNHEENSKMETSKVKTFPERTKVDNAQNTKSKNLAKCDDHAIFVSGMTKSKAFLSEDDIMKMIDPPLLILLEQPQHISSEETSKLKHVQENSAAISTKKQVSTNDSVPVDAGNNVIREDKSAASRGDASKDTGKETDFVLPNSLSLYVPDQDVAVKITVNLDDQESKDSSVLKQATKSARNGLSQDKSKAKTKPLSSKAAEATSRLYKSPNNVENKSKSDTKKLPKANKVSVKKEDTKSKAGKASDRNKDTSDQKGLNKAVRNVKEIQFSAKKKKKSAMMPSNSKIGFSNNPKTKDTPNISPHDIIGTSLSQISTNVENENKSSDKKAVHTTIADVKVTKESPCICDNNSPSVNELFIECDTLPKNTPRNENKNSSSLYCDEQSLKSKDTPCIKQDVTSQGKGDVEINNDTMPKEPTQNHRYRKQPVQTPVIVEAFPSPSEEILLSKVAETKPRSLRSGKRASTATGIIRLKKQPKTTTGNKIKKVNTHNKKKTKEDIKFAEIPCKSSAEPRAQSAGLTIEKRNKYYQKSKSRGKKSTYVIEEEDDLLDIDIEKHALISGLSWHVVVPKNETGDHLILKPDNKLVLDQHEAADFSQGSKLSPIPESVTVSIKSVNSDHKDNQTEAVNCISADTVQNTDNIVPINNFGQNDVAPQSQQLHRPTSTASSFSLNVDLIEDSIPATVTQQKKDTHKSNASSIKGNAWDDSEAGHQLIPKEILNEKKFSVSGIAITQAKNEEETCGSPTICDKPVENNSTVSNQDDMLLSEEKSQYDPEDDSSGDESEELDELELLRQELLAPRSELDAHILHKLSSDSEDDSTPDATLNNSSTVQDNDTTMINLTKASNALEESVFLHTHENSPREIVIQDRRRSPDQEINAAFGNEINVLPQEDRCFEISDDDTLCPSTLSSDGRQEFLQHERGMELRRAASVCSISSHDDSEIEMLEHMRRTLHAAESDEMETPRSESECSINIESDLEDRPKPIHRQLTKSALKRHNSNMEDVRDQSRALLESQNSQRSSTSYVTESSVNSIADLNTEKCMGWKKGPMIGQGAYGKVWQGMTHCGQLIAVKQVELSLLNRNDAEKEFENLQREVDILKDMRHPNIVSFIGTNLDGNVVSIFMEFLTGGSISGILRNFGQLHEPVFKRYTRQVLEGVKYLHTRNVVHRDINGNNIMLLPNGIIKLIDFGCSKRMHQRSMSAKNMDDADESITIERQLKSVVGTPYWMAPEVITGQGHGPKSDLWSVGCTVIEMATTNPPLHNLGPMAAMFHIGEGRTMPGLDKSHSKHAQSFVVQCFRL</sequence>
<feature type="compositionally biased region" description="Polar residues" evidence="8">
    <location>
        <begin position="646"/>
        <end position="656"/>
    </location>
</feature>
<feature type="coiled-coil region" evidence="7">
    <location>
        <begin position="1622"/>
        <end position="1649"/>
    </location>
</feature>
<evidence type="ECO:0000256" key="1">
    <source>
        <dbReference type="ARBA" id="ARBA00022527"/>
    </source>
</evidence>
<evidence type="ECO:0000256" key="3">
    <source>
        <dbReference type="ARBA" id="ARBA00022741"/>
    </source>
</evidence>
<proteinExistence type="predicted"/>
<organism evidence="10 11">
    <name type="scientific">Clavelina lepadiformis</name>
    <name type="common">Light-bulb sea squirt</name>
    <name type="synonym">Ascidia lepadiformis</name>
    <dbReference type="NCBI Taxonomy" id="159417"/>
    <lineage>
        <taxon>Eukaryota</taxon>
        <taxon>Metazoa</taxon>
        <taxon>Chordata</taxon>
        <taxon>Tunicata</taxon>
        <taxon>Ascidiacea</taxon>
        <taxon>Aplousobranchia</taxon>
        <taxon>Clavelinidae</taxon>
        <taxon>Clavelina</taxon>
    </lineage>
</organism>
<dbReference type="PROSITE" id="PS00107">
    <property type="entry name" value="PROTEIN_KINASE_ATP"/>
    <property type="match status" value="1"/>
</dbReference>
<dbReference type="Proteomes" id="UP001642483">
    <property type="component" value="Unassembled WGS sequence"/>
</dbReference>
<dbReference type="Pfam" id="PF00069">
    <property type="entry name" value="Pkinase"/>
    <property type="match status" value="1"/>
</dbReference>
<keyword evidence="1" id="KW-0723">Serine/threonine-protein kinase</keyword>
<feature type="compositionally biased region" description="Polar residues" evidence="8">
    <location>
        <begin position="1370"/>
        <end position="1381"/>
    </location>
</feature>
<dbReference type="Gene3D" id="1.10.510.10">
    <property type="entry name" value="Transferase(Phosphotransferase) domain 1"/>
    <property type="match status" value="1"/>
</dbReference>
<feature type="compositionally biased region" description="Polar residues" evidence="8">
    <location>
        <begin position="721"/>
        <end position="735"/>
    </location>
</feature>
<feature type="compositionally biased region" description="Basic and acidic residues" evidence="8">
    <location>
        <begin position="666"/>
        <end position="686"/>
    </location>
</feature>
<feature type="region of interest" description="Disordered" evidence="8">
    <location>
        <begin position="79"/>
        <end position="141"/>
    </location>
</feature>
<evidence type="ECO:0000256" key="7">
    <source>
        <dbReference type="SAM" id="Coils"/>
    </source>
</evidence>
<feature type="region of interest" description="Disordered" evidence="8">
    <location>
        <begin position="1361"/>
        <end position="1381"/>
    </location>
</feature>
<keyword evidence="7" id="KW-0175">Coiled coil</keyword>
<feature type="domain" description="Protein kinase" evidence="9">
    <location>
        <begin position="1592"/>
        <end position="1847"/>
    </location>
</feature>
<keyword evidence="2" id="KW-0808">Transferase</keyword>
<feature type="compositionally biased region" description="Polar residues" evidence="8">
    <location>
        <begin position="836"/>
        <end position="850"/>
    </location>
</feature>
<evidence type="ECO:0000256" key="2">
    <source>
        <dbReference type="ARBA" id="ARBA00022679"/>
    </source>
</evidence>
<name>A0ABP0GLA6_CLALP</name>
<protein>
    <recommendedName>
        <fullName evidence="9">Protein kinase domain-containing protein</fullName>
    </recommendedName>
</protein>
<feature type="region of interest" description="Disordered" evidence="8">
    <location>
        <begin position="713"/>
        <end position="857"/>
    </location>
</feature>
<feature type="compositionally biased region" description="Polar residues" evidence="8">
    <location>
        <begin position="93"/>
        <end position="110"/>
    </location>
</feature>
<dbReference type="SUPFAM" id="SSF56112">
    <property type="entry name" value="Protein kinase-like (PK-like)"/>
    <property type="match status" value="1"/>
</dbReference>
<dbReference type="PANTHER" id="PTHR11584">
    <property type="entry name" value="SERINE/THREONINE PROTEIN KINASE"/>
    <property type="match status" value="1"/>
</dbReference>
<reference evidence="10 11" key="1">
    <citation type="submission" date="2024-02" db="EMBL/GenBank/DDBJ databases">
        <authorList>
            <person name="Daric V."/>
            <person name="Darras S."/>
        </authorList>
    </citation>
    <scope>NUCLEOTIDE SEQUENCE [LARGE SCALE GENOMIC DNA]</scope>
</reference>
<comment type="caution">
    <text evidence="10">The sequence shown here is derived from an EMBL/GenBank/DDBJ whole genome shotgun (WGS) entry which is preliminary data.</text>
</comment>
<feature type="compositionally biased region" description="Polar residues" evidence="8">
    <location>
        <begin position="1301"/>
        <end position="1310"/>
    </location>
</feature>
<feature type="binding site" evidence="6">
    <location>
        <position position="1620"/>
    </location>
    <ligand>
        <name>ATP</name>
        <dbReference type="ChEBI" id="CHEBI:30616"/>
    </ligand>
</feature>
<feature type="region of interest" description="Disordered" evidence="8">
    <location>
        <begin position="646"/>
        <end position="686"/>
    </location>
</feature>
<dbReference type="InterPro" id="IPR011009">
    <property type="entry name" value="Kinase-like_dom_sf"/>
</dbReference>
<dbReference type="EMBL" id="CAWYQH010000130">
    <property type="protein sequence ID" value="CAK8692529.1"/>
    <property type="molecule type" value="Genomic_DNA"/>
</dbReference>
<feature type="region of interest" description="Disordered" evidence="8">
    <location>
        <begin position="1503"/>
        <end position="1533"/>
    </location>
</feature>
<evidence type="ECO:0000256" key="5">
    <source>
        <dbReference type="ARBA" id="ARBA00022840"/>
    </source>
</evidence>